<accession>A0ABQ8MGW4</accession>
<dbReference type="PANTHER" id="PTHR10316">
    <property type="entry name" value="MEMBRANE ASSOCIATED GUANYLATE KINASE-RELATED"/>
    <property type="match status" value="1"/>
</dbReference>
<proteinExistence type="predicted"/>
<dbReference type="Proteomes" id="UP000830375">
    <property type="component" value="Unassembled WGS sequence"/>
</dbReference>
<reference evidence="1 2" key="1">
    <citation type="submission" date="2022-01" db="EMBL/GenBank/DDBJ databases">
        <title>A high-quality chromosome-level genome assembly of rohu carp, Labeo rohita.</title>
        <authorList>
            <person name="Arick M.A. II"/>
            <person name="Hsu C.-Y."/>
            <person name="Magbanua Z."/>
            <person name="Pechanova O."/>
            <person name="Grover C."/>
            <person name="Miller E."/>
            <person name="Thrash A."/>
            <person name="Ezzel L."/>
            <person name="Alam S."/>
            <person name="Benzie J."/>
            <person name="Hamilton M."/>
            <person name="Karsi A."/>
            <person name="Lawrence M.L."/>
            <person name="Peterson D.G."/>
        </authorList>
    </citation>
    <scope>NUCLEOTIDE SEQUENCE [LARGE SCALE GENOMIC DNA]</scope>
    <source>
        <strain evidence="2">BAU-BD-2019</strain>
        <tissue evidence="1">Blood</tissue>
    </source>
</reference>
<sequence>MLVISSFLHSVDSFFLITCLPPYLNWSPYFCSCIAVAEFTDQPSELKGFSVHTRLVKGSRGFGFNIVGGSRRREFLQIYSITPGGPSTLHTGNSPHLSSAAHCSTALSAAAALSLFIDIALSVPQWISVVIV</sequence>
<dbReference type="GO" id="GO:0016301">
    <property type="term" value="F:kinase activity"/>
    <property type="evidence" value="ECO:0007669"/>
    <property type="project" value="UniProtKB-KW"/>
</dbReference>
<dbReference type="InterPro" id="IPR036034">
    <property type="entry name" value="PDZ_sf"/>
</dbReference>
<protein>
    <submittedName>
        <fullName evidence="1">Membrane-associated guanylate kinase, WW and PDZ domain-containing protein 1</fullName>
    </submittedName>
</protein>
<dbReference type="SUPFAM" id="SSF50156">
    <property type="entry name" value="PDZ domain-like"/>
    <property type="match status" value="1"/>
</dbReference>
<comment type="caution">
    <text evidence="1">The sequence shown here is derived from an EMBL/GenBank/DDBJ whole genome shotgun (WGS) entry which is preliminary data.</text>
</comment>
<dbReference type="PANTHER" id="PTHR10316:SF41">
    <property type="entry name" value="MAGI FAMILY MEMBER, X-LINKED A-RELATED"/>
    <property type="match status" value="1"/>
</dbReference>
<dbReference type="Gene3D" id="2.30.42.10">
    <property type="match status" value="1"/>
</dbReference>
<evidence type="ECO:0000313" key="2">
    <source>
        <dbReference type="Proteomes" id="UP000830375"/>
    </source>
</evidence>
<name>A0ABQ8MGW4_LABRO</name>
<keyword evidence="1" id="KW-0418">Kinase</keyword>
<organism evidence="1 2">
    <name type="scientific">Labeo rohita</name>
    <name type="common">Indian major carp</name>
    <name type="synonym">Cyprinus rohita</name>
    <dbReference type="NCBI Taxonomy" id="84645"/>
    <lineage>
        <taxon>Eukaryota</taxon>
        <taxon>Metazoa</taxon>
        <taxon>Chordata</taxon>
        <taxon>Craniata</taxon>
        <taxon>Vertebrata</taxon>
        <taxon>Euteleostomi</taxon>
        <taxon>Actinopterygii</taxon>
        <taxon>Neopterygii</taxon>
        <taxon>Teleostei</taxon>
        <taxon>Ostariophysi</taxon>
        <taxon>Cypriniformes</taxon>
        <taxon>Cyprinidae</taxon>
        <taxon>Labeoninae</taxon>
        <taxon>Labeonini</taxon>
        <taxon>Labeo</taxon>
    </lineage>
</organism>
<gene>
    <name evidence="1" type="ORF">H4Q32_007025</name>
</gene>
<keyword evidence="1" id="KW-0808">Transferase</keyword>
<evidence type="ECO:0000313" key="1">
    <source>
        <dbReference type="EMBL" id="KAI2661436.1"/>
    </source>
</evidence>
<dbReference type="EMBL" id="JACTAM010000008">
    <property type="protein sequence ID" value="KAI2661436.1"/>
    <property type="molecule type" value="Genomic_DNA"/>
</dbReference>
<keyword evidence="2" id="KW-1185">Reference proteome</keyword>